<feature type="non-terminal residue" evidence="2">
    <location>
        <position position="1"/>
    </location>
</feature>
<protein>
    <submittedName>
        <fullName evidence="2">Uncharacterized protein</fullName>
    </submittedName>
</protein>
<proteinExistence type="evidence at transcript level"/>
<dbReference type="EMBL" id="GACK01003841">
    <property type="protein sequence ID" value="JAA61193.1"/>
    <property type="molecule type" value="mRNA"/>
</dbReference>
<keyword evidence="1" id="KW-0812">Transmembrane</keyword>
<keyword evidence="1" id="KW-0472">Membrane</keyword>
<organism evidence="2">
    <name type="scientific">Rhipicephalus pulchellus</name>
    <name type="common">Yellow backed tick</name>
    <name type="synonym">Dermacentor pulchellus</name>
    <dbReference type="NCBI Taxonomy" id="72859"/>
    <lineage>
        <taxon>Eukaryota</taxon>
        <taxon>Metazoa</taxon>
        <taxon>Ecdysozoa</taxon>
        <taxon>Arthropoda</taxon>
        <taxon>Chelicerata</taxon>
        <taxon>Arachnida</taxon>
        <taxon>Acari</taxon>
        <taxon>Parasitiformes</taxon>
        <taxon>Ixodida</taxon>
        <taxon>Ixodoidea</taxon>
        <taxon>Ixodidae</taxon>
        <taxon>Rhipicephalinae</taxon>
        <taxon>Rhipicephalus</taxon>
        <taxon>Rhipicephalus</taxon>
    </lineage>
</organism>
<feature type="non-terminal residue" evidence="2">
    <location>
        <position position="100"/>
    </location>
</feature>
<evidence type="ECO:0000256" key="1">
    <source>
        <dbReference type="SAM" id="Phobius"/>
    </source>
</evidence>
<reference evidence="2" key="2">
    <citation type="journal article" date="2015" name="J. Proteomics">
        <title>Sexual differences in the sialomes of the zebra tick, Rhipicephalus pulchellus.</title>
        <authorList>
            <person name="Tan A.W."/>
            <person name="Francischetti I.M."/>
            <person name="Slovak M."/>
            <person name="Kini R.M."/>
            <person name="Ribeiro J.M."/>
        </authorList>
    </citation>
    <scope>NUCLEOTIDE SEQUENCE</scope>
    <source>
        <tissue evidence="2">Salivary gland</tissue>
    </source>
</reference>
<dbReference type="AlphaFoldDB" id="L7MD83"/>
<accession>L7MD83</accession>
<keyword evidence="1" id="KW-1133">Transmembrane helix</keyword>
<sequence length="100" mass="11218">LGCVRIAISIARLASLLGRHLNSAARKAMSGPVKLSISNYPRRRSASTVAKCPLLHNYSFSELAKYPLHFRKATHRPLQLHTLLMLLLIMMINYSCARCN</sequence>
<name>L7MD83_RHIPC</name>
<evidence type="ECO:0000313" key="2">
    <source>
        <dbReference type="EMBL" id="JAA61193.1"/>
    </source>
</evidence>
<reference evidence="2" key="1">
    <citation type="submission" date="2012-11" db="EMBL/GenBank/DDBJ databases">
        <authorList>
            <person name="Lucero-Rivera Y.E."/>
            <person name="Tovar-Ramirez D."/>
        </authorList>
    </citation>
    <scope>NUCLEOTIDE SEQUENCE</scope>
    <source>
        <tissue evidence="2">Salivary gland</tissue>
    </source>
</reference>
<feature type="transmembrane region" description="Helical" evidence="1">
    <location>
        <begin position="78"/>
        <end position="97"/>
    </location>
</feature>